<dbReference type="InParanoid" id="H2AUC1"/>
<dbReference type="RefSeq" id="XP_003957106.1">
    <property type="nucleotide sequence ID" value="XM_003957057.1"/>
</dbReference>
<dbReference type="AlphaFoldDB" id="H2AUC1"/>
<gene>
    <name evidence="1" type="primary">KAFR0D03230</name>
    <name evidence="1" type="ORF">KAFR_0D03230</name>
</gene>
<organism evidence="1 2">
    <name type="scientific">Kazachstania africana (strain ATCC 22294 / BCRC 22015 / CBS 2517 / CECT 1963 / NBRC 1671 / NRRL Y-8276)</name>
    <name type="common">Yeast</name>
    <name type="synonym">Kluyveromyces africanus</name>
    <dbReference type="NCBI Taxonomy" id="1071382"/>
    <lineage>
        <taxon>Eukaryota</taxon>
        <taxon>Fungi</taxon>
        <taxon>Dikarya</taxon>
        <taxon>Ascomycota</taxon>
        <taxon>Saccharomycotina</taxon>
        <taxon>Saccharomycetes</taxon>
        <taxon>Saccharomycetales</taxon>
        <taxon>Saccharomycetaceae</taxon>
        <taxon>Kazachstania</taxon>
    </lineage>
</organism>
<dbReference type="Proteomes" id="UP000005220">
    <property type="component" value="Chromosome 4"/>
</dbReference>
<dbReference type="HOGENOM" id="CLU_060779_1_0_1"/>
<evidence type="ECO:0008006" key="3">
    <source>
        <dbReference type="Google" id="ProtNLM"/>
    </source>
</evidence>
<keyword evidence="2" id="KW-1185">Reference proteome</keyword>
<evidence type="ECO:0000313" key="1">
    <source>
        <dbReference type="EMBL" id="CCF57971.1"/>
    </source>
</evidence>
<protein>
    <recommendedName>
        <fullName evidence="3">Maintenance of telomere capping protein 2</fullName>
    </recommendedName>
</protein>
<dbReference type="eggNOG" id="ENOG502QQMN">
    <property type="taxonomic scope" value="Eukaryota"/>
</dbReference>
<dbReference type="KEGG" id="kaf:KAFR_0D03230"/>
<proteinExistence type="predicted"/>
<dbReference type="OrthoDB" id="5582146at2759"/>
<name>H2AUC1_KAZAF</name>
<reference evidence="1 2" key="1">
    <citation type="journal article" date="2011" name="Proc. Natl. Acad. Sci. U.S.A.">
        <title>Evolutionary erosion of yeast sex chromosomes by mating-type switching accidents.</title>
        <authorList>
            <person name="Gordon J.L."/>
            <person name="Armisen D."/>
            <person name="Proux-Wera E."/>
            <person name="Oheigeartaigh S.S."/>
            <person name="Byrne K.P."/>
            <person name="Wolfe K.H."/>
        </authorList>
    </citation>
    <scope>NUCLEOTIDE SEQUENCE [LARGE SCALE GENOMIC DNA]</scope>
    <source>
        <strain evidence="2">ATCC 22294 / BCRC 22015 / CBS 2517 / CECT 1963 / NBRC 1671 / NRRL Y-8276</strain>
    </source>
</reference>
<accession>H2AUC1</accession>
<dbReference type="GeneID" id="13882216"/>
<dbReference type="EMBL" id="HE650824">
    <property type="protein sequence ID" value="CCF57971.1"/>
    <property type="molecule type" value="Genomic_DNA"/>
</dbReference>
<evidence type="ECO:0000313" key="2">
    <source>
        <dbReference type="Proteomes" id="UP000005220"/>
    </source>
</evidence>
<sequence length="340" mass="39363">MHSLDDASNALMDFETCLRYSVETKKSFICLVRRVRDLNEEGLVQGIQKSIERLYKNDFVACSVLKDIVTSKPIFGDQEITFNIIPNLNLLSNEEQLDLTRRMRRNEMPFEKQLKFQLYMGIVFWDHTSAEDSDIQSNIENDLVRSIFQVENTLRQKFWLCCSLSQFTNEGYSDGSSGYASEWESLYDEPVISEKTQEKSSAKLEDVYVQSSIRRYILDIMVHIRMHRLAYNAKGGGAHTRSLADVLLLSKLISRDCKRAFVTPKEVKAAAVWYFPMHICLISRASMDTSILYGSRKELVQQFLEKIVQVKNIKQRELNNPLFLEYLVVKDVLTKIVPPI</sequence>
<dbReference type="FunCoup" id="H2AUC1">
    <property type="interactions" value="131"/>
</dbReference>